<proteinExistence type="predicted"/>
<keyword evidence="1" id="KW-0812">Transmembrane</keyword>
<accession>A0AB36DNH2</accession>
<sequence length="38" mass="4212">MSQKGGLHYKMALAILLGEFCILVLIAHIMMLLPSHAF</sequence>
<dbReference type="Proteomes" id="UP000078295">
    <property type="component" value="Unassembled WGS sequence"/>
</dbReference>
<gene>
    <name evidence="2" type="ORF">AO370_1865</name>
</gene>
<dbReference type="AlphaFoldDB" id="A0AB36DNH2"/>
<evidence type="ECO:0000256" key="1">
    <source>
        <dbReference type="SAM" id="Phobius"/>
    </source>
</evidence>
<evidence type="ECO:0000313" key="3">
    <source>
        <dbReference type="Proteomes" id="UP000078295"/>
    </source>
</evidence>
<organism evidence="2 3">
    <name type="scientific">Moraxella catarrhalis</name>
    <name type="common">Branhamella catarrhalis</name>
    <dbReference type="NCBI Taxonomy" id="480"/>
    <lineage>
        <taxon>Bacteria</taxon>
        <taxon>Pseudomonadati</taxon>
        <taxon>Pseudomonadota</taxon>
        <taxon>Gammaproteobacteria</taxon>
        <taxon>Moraxellales</taxon>
        <taxon>Moraxellaceae</taxon>
        <taxon>Moraxella</taxon>
    </lineage>
</organism>
<evidence type="ECO:0000313" key="2">
    <source>
        <dbReference type="EMBL" id="OAV22855.1"/>
    </source>
</evidence>
<dbReference type="EMBL" id="LXHQ01000049">
    <property type="protein sequence ID" value="OAV22855.1"/>
    <property type="molecule type" value="Genomic_DNA"/>
</dbReference>
<keyword evidence="1" id="KW-1133">Transmembrane helix</keyword>
<name>A0AB36DNH2_MORCA</name>
<feature type="transmembrane region" description="Helical" evidence="1">
    <location>
        <begin position="12"/>
        <end position="33"/>
    </location>
</feature>
<comment type="caution">
    <text evidence="2">The sequence shown here is derived from an EMBL/GenBank/DDBJ whole genome shotgun (WGS) entry which is preliminary data.</text>
</comment>
<keyword evidence="1" id="KW-0472">Membrane</keyword>
<reference evidence="2 3" key="1">
    <citation type="journal article" date="2016" name="Genome Biol. Evol.">
        <title>Comparative Genomic Analyses of the Moraxella catarrhalis Serosensitive and Seroresistant Lineages Demonstrate Their Independent Evolution.</title>
        <authorList>
            <person name="Earl J.P."/>
            <person name="de Vries S.P."/>
            <person name="Ahmed A."/>
            <person name="Powell E."/>
            <person name="Schultz M.P."/>
            <person name="Hermans P.W."/>
            <person name="Hill D.J."/>
            <person name="Zhou Z."/>
            <person name="Constantinidou C.I."/>
            <person name="Hu F.Z."/>
            <person name="Bootsma H.J."/>
            <person name="Ehrlich G.D."/>
        </authorList>
    </citation>
    <scope>NUCLEOTIDE SEQUENCE [LARGE SCALE GENOMIC DNA]</scope>
    <source>
        <strain evidence="2 3">F23</strain>
    </source>
</reference>
<protein>
    <submittedName>
        <fullName evidence="2">Uncharacterized protein</fullName>
    </submittedName>
</protein>